<evidence type="ECO:0000256" key="7">
    <source>
        <dbReference type="HAMAP-Rule" id="MF_00476"/>
    </source>
</evidence>
<name>A0A1W6LFT2_9BURK</name>
<feature type="domain" description="Transcription factor NikR nickel binding C-terminal" evidence="9">
    <location>
        <begin position="54"/>
        <end position="129"/>
    </location>
</feature>
<dbReference type="KEGG" id="rgu:A4W93_26140"/>
<dbReference type="AlphaFoldDB" id="A0A1W6LFT2"/>
<dbReference type="GO" id="GO:0003677">
    <property type="term" value="F:DNA binding"/>
    <property type="evidence" value="ECO:0007669"/>
    <property type="project" value="UniProtKB-KW"/>
</dbReference>
<comment type="cofactor">
    <cofactor evidence="7">
        <name>Ni(2+)</name>
        <dbReference type="ChEBI" id="CHEBI:49786"/>
    </cofactor>
    <text evidence="7">Binds 1 nickel ion per subunit.</text>
</comment>
<dbReference type="RefSeq" id="WP_085753414.1">
    <property type="nucleotide sequence ID" value="NZ_BSPR01000017.1"/>
</dbReference>
<dbReference type="NCBIfam" id="NF003381">
    <property type="entry name" value="PRK04460.1"/>
    <property type="match status" value="1"/>
</dbReference>
<evidence type="ECO:0000256" key="4">
    <source>
        <dbReference type="ARBA" id="ARBA00023015"/>
    </source>
</evidence>
<dbReference type="EMBL" id="CP015118">
    <property type="protein sequence ID" value="ARN23099.1"/>
    <property type="molecule type" value="Genomic_DNA"/>
</dbReference>
<feature type="binding site" evidence="7">
    <location>
        <position position="88"/>
    </location>
    <ligand>
        <name>Ni(2+)</name>
        <dbReference type="ChEBI" id="CHEBI:49786"/>
    </ligand>
</feature>
<dbReference type="Gene3D" id="1.10.1220.10">
    <property type="entry name" value="Met repressor-like"/>
    <property type="match status" value="1"/>
</dbReference>
<dbReference type="GO" id="GO:0003700">
    <property type="term" value="F:DNA-binding transcription factor activity"/>
    <property type="evidence" value="ECO:0007669"/>
    <property type="project" value="UniProtKB-UniRule"/>
</dbReference>
<evidence type="ECO:0000259" key="8">
    <source>
        <dbReference type="Pfam" id="PF01402"/>
    </source>
</evidence>
<evidence type="ECO:0000256" key="1">
    <source>
        <dbReference type="ARBA" id="ARBA00008478"/>
    </source>
</evidence>
<dbReference type="PANTHER" id="PTHR34719:SF2">
    <property type="entry name" value="NICKEL-RESPONSIVE REGULATOR"/>
    <property type="match status" value="1"/>
</dbReference>
<accession>A0A1W6LFT2</accession>
<evidence type="ECO:0000313" key="10">
    <source>
        <dbReference type="EMBL" id="ARN23099.1"/>
    </source>
</evidence>
<dbReference type="Proteomes" id="UP000193427">
    <property type="component" value="Chromosome"/>
</dbReference>
<dbReference type="SUPFAM" id="SSF55021">
    <property type="entry name" value="ACT-like"/>
    <property type="match status" value="1"/>
</dbReference>
<reference evidence="10 11" key="1">
    <citation type="submission" date="2016-04" db="EMBL/GenBank/DDBJ databases">
        <title>Complete genome sequence of natural rubber-degrading, novel Gram-negative bacterium, Rhizobacter gummiphilus strain NS21.</title>
        <authorList>
            <person name="Tabata M."/>
            <person name="Kasai D."/>
            <person name="Fukuda M."/>
        </authorList>
    </citation>
    <scope>NUCLEOTIDE SEQUENCE [LARGE SCALE GENOMIC DNA]</scope>
    <source>
        <strain evidence="10 11">NS21</strain>
    </source>
</reference>
<dbReference type="InterPro" id="IPR010985">
    <property type="entry name" value="Ribbon_hlx_hlx"/>
</dbReference>
<dbReference type="Pfam" id="PF08753">
    <property type="entry name" value="NikR_C"/>
    <property type="match status" value="1"/>
</dbReference>
<sequence length="133" mass="14737">MQRLTISIDDDLAAEFDALVAARGYENRSEAFRDLVRGELALAVVEARPDAPCVATLTFLFDHHERTLSARLLDAQHEHHDLTVSSTHAHLSHDLCLETTILRGPADQVQAFAKSVLAQRGVRQGHVHVMPLL</sequence>
<dbReference type="GO" id="GO:0010045">
    <property type="term" value="P:response to nickel cation"/>
    <property type="evidence" value="ECO:0007669"/>
    <property type="project" value="InterPro"/>
</dbReference>
<comment type="function">
    <text evidence="7">Transcriptional regulator.</text>
</comment>
<comment type="similarity">
    <text evidence="1 7">Belongs to the transcriptional regulatory CopG/NikR family.</text>
</comment>
<dbReference type="InterPro" id="IPR022988">
    <property type="entry name" value="Ni_resp_reg_NikR"/>
</dbReference>
<keyword evidence="5 7" id="KW-0238">DNA-binding</keyword>
<feature type="binding site" evidence="7">
    <location>
        <position position="77"/>
    </location>
    <ligand>
        <name>Ni(2+)</name>
        <dbReference type="ChEBI" id="CHEBI:49786"/>
    </ligand>
</feature>
<dbReference type="SUPFAM" id="SSF47598">
    <property type="entry name" value="Ribbon-helix-helix"/>
    <property type="match status" value="1"/>
</dbReference>
<keyword evidence="6 7" id="KW-0804">Transcription</keyword>
<dbReference type="CDD" id="cd22231">
    <property type="entry name" value="RHH_NikR_HicB-like"/>
    <property type="match status" value="1"/>
</dbReference>
<dbReference type="InterPro" id="IPR050192">
    <property type="entry name" value="CopG/NikR_regulator"/>
</dbReference>
<dbReference type="InterPro" id="IPR013321">
    <property type="entry name" value="Arc_rbn_hlx_hlx"/>
</dbReference>
<proteinExistence type="inferred from homology"/>
<evidence type="ECO:0000256" key="5">
    <source>
        <dbReference type="ARBA" id="ARBA00023125"/>
    </source>
</evidence>
<feature type="domain" description="Ribbon-helix-helix protein CopG" evidence="8">
    <location>
        <begin position="3"/>
        <end position="41"/>
    </location>
</feature>
<protein>
    <recommendedName>
        <fullName evidence="7">Putative nickel-responsive regulator</fullName>
    </recommendedName>
</protein>
<dbReference type="OrthoDB" id="9806294at2"/>
<dbReference type="GO" id="GO:0016151">
    <property type="term" value="F:nickel cation binding"/>
    <property type="evidence" value="ECO:0007669"/>
    <property type="project" value="UniProtKB-UniRule"/>
</dbReference>
<evidence type="ECO:0000313" key="11">
    <source>
        <dbReference type="Proteomes" id="UP000193427"/>
    </source>
</evidence>
<evidence type="ECO:0000259" key="9">
    <source>
        <dbReference type="Pfam" id="PF08753"/>
    </source>
</evidence>
<dbReference type="InterPro" id="IPR027271">
    <property type="entry name" value="Acetolactate_synth/TF_NikR_C"/>
</dbReference>
<dbReference type="InterPro" id="IPR045865">
    <property type="entry name" value="ACT-like_dom_sf"/>
</dbReference>
<feature type="binding site" evidence="7">
    <location>
        <position position="96"/>
    </location>
    <ligand>
        <name>Ni(2+)</name>
        <dbReference type="ChEBI" id="CHEBI:49786"/>
    </ligand>
</feature>
<dbReference type="Gene3D" id="3.30.70.1150">
    <property type="entry name" value="ACT-like. Chain A, domain 2"/>
    <property type="match status" value="1"/>
</dbReference>
<dbReference type="NCBIfam" id="NF002815">
    <property type="entry name" value="PRK02967.1"/>
    <property type="match status" value="1"/>
</dbReference>
<feature type="binding site" evidence="7">
    <location>
        <position position="90"/>
    </location>
    <ligand>
        <name>Ni(2+)</name>
        <dbReference type="ChEBI" id="CHEBI:49786"/>
    </ligand>
</feature>
<dbReference type="PANTHER" id="PTHR34719">
    <property type="entry name" value="NICKEL-RESPONSIVE REGULATOR"/>
    <property type="match status" value="1"/>
</dbReference>
<gene>
    <name evidence="10" type="ORF">A4W93_26140</name>
</gene>
<keyword evidence="3 7" id="KW-0479">Metal-binding</keyword>
<dbReference type="InterPro" id="IPR002145">
    <property type="entry name" value="CopG"/>
</dbReference>
<organism evidence="10 11">
    <name type="scientific">Piscinibacter gummiphilus</name>
    <dbReference type="NCBI Taxonomy" id="946333"/>
    <lineage>
        <taxon>Bacteria</taxon>
        <taxon>Pseudomonadati</taxon>
        <taxon>Pseudomonadota</taxon>
        <taxon>Betaproteobacteria</taxon>
        <taxon>Burkholderiales</taxon>
        <taxon>Sphaerotilaceae</taxon>
        <taxon>Piscinibacter</taxon>
    </lineage>
</organism>
<dbReference type="InterPro" id="IPR014864">
    <property type="entry name" value="TF_NikR_Ni-bd_C"/>
</dbReference>
<evidence type="ECO:0000256" key="2">
    <source>
        <dbReference type="ARBA" id="ARBA00022596"/>
    </source>
</evidence>
<keyword evidence="4 7" id="KW-0805">Transcription regulation</keyword>
<dbReference type="HAMAP" id="MF_00476">
    <property type="entry name" value="NikR"/>
    <property type="match status" value="1"/>
</dbReference>
<dbReference type="STRING" id="946333.A4W93_26140"/>
<dbReference type="Pfam" id="PF01402">
    <property type="entry name" value="RHH_1"/>
    <property type="match status" value="1"/>
</dbReference>
<evidence type="ECO:0000256" key="6">
    <source>
        <dbReference type="ARBA" id="ARBA00023163"/>
    </source>
</evidence>
<evidence type="ECO:0000256" key="3">
    <source>
        <dbReference type="ARBA" id="ARBA00022723"/>
    </source>
</evidence>
<keyword evidence="11" id="KW-1185">Reference proteome</keyword>
<keyword evidence="2 7" id="KW-0533">Nickel</keyword>